<dbReference type="SUPFAM" id="SSF101148">
    <property type="entry name" value="Plant invertase/pectin methylesterase inhibitor"/>
    <property type="match status" value="1"/>
</dbReference>
<evidence type="ECO:0000313" key="4">
    <source>
        <dbReference type="EMBL" id="KAF8727855.1"/>
    </source>
</evidence>
<feature type="chain" id="PRO_5032419774" description="Pectinesterase inhibitor domain-containing protein" evidence="2">
    <location>
        <begin position="17"/>
        <end position="197"/>
    </location>
</feature>
<dbReference type="InterPro" id="IPR006501">
    <property type="entry name" value="Pectinesterase_inhib_dom"/>
</dbReference>
<dbReference type="SMART" id="SM00856">
    <property type="entry name" value="PMEI"/>
    <property type="match status" value="1"/>
</dbReference>
<evidence type="ECO:0000259" key="3">
    <source>
        <dbReference type="SMART" id="SM00856"/>
    </source>
</evidence>
<dbReference type="Gene3D" id="1.20.140.40">
    <property type="entry name" value="Invertase/pectin methylesterase inhibitor family protein"/>
    <property type="match status" value="1"/>
</dbReference>
<dbReference type="Pfam" id="PF04043">
    <property type="entry name" value="PMEI"/>
    <property type="match status" value="1"/>
</dbReference>
<feature type="signal peptide" evidence="2">
    <location>
        <begin position="1"/>
        <end position="16"/>
    </location>
</feature>
<dbReference type="EMBL" id="JACEFO010001629">
    <property type="protein sequence ID" value="KAF8727855.1"/>
    <property type="molecule type" value="Genomic_DNA"/>
</dbReference>
<dbReference type="CDD" id="cd15798">
    <property type="entry name" value="PMEI-like_3"/>
    <property type="match status" value="1"/>
</dbReference>
<feature type="domain" description="Pectinesterase inhibitor" evidence="3">
    <location>
        <begin position="34"/>
        <end position="186"/>
    </location>
</feature>
<comment type="caution">
    <text evidence="4">The sequence shown here is derived from an EMBL/GenBank/DDBJ whole genome shotgun (WGS) entry which is preliminary data.</text>
</comment>
<accession>A0A835F410</accession>
<evidence type="ECO:0000256" key="1">
    <source>
        <dbReference type="ARBA" id="ARBA00022729"/>
    </source>
</evidence>
<dbReference type="NCBIfam" id="TIGR01614">
    <property type="entry name" value="PME_inhib"/>
    <property type="match status" value="1"/>
</dbReference>
<reference evidence="4" key="1">
    <citation type="submission" date="2020-07" db="EMBL/GenBank/DDBJ databases">
        <title>Genome sequence and genetic diversity analysis of an under-domesticated orphan crop, white fonio (Digitaria exilis).</title>
        <authorList>
            <person name="Bennetzen J.L."/>
            <person name="Chen S."/>
            <person name="Ma X."/>
            <person name="Wang X."/>
            <person name="Yssel A.E.J."/>
            <person name="Chaluvadi S.R."/>
            <person name="Johnson M."/>
            <person name="Gangashetty P."/>
            <person name="Hamidou F."/>
            <person name="Sanogo M.D."/>
            <person name="Zwaenepoel A."/>
            <person name="Wallace J."/>
            <person name="Van De Peer Y."/>
            <person name="Van Deynze A."/>
        </authorList>
    </citation>
    <scope>NUCLEOTIDE SEQUENCE</scope>
    <source>
        <tissue evidence="4">Leaves</tissue>
    </source>
</reference>
<dbReference type="PANTHER" id="PTHR31080">
    <property type="entry name" value="PECTINESTERASE INHIBITOR-LIKE"/>
    <property type="match status" value="1"/>
</dbReference>
<evidence type="ECO:0000313" key="5">
    <source>
        <dbReference type="Proteomes" id="UP000636709"/>
    </source>
</evidence>
<dbReference type="AlphaFoldDB" id="A0A835F410"/>
<dbReference type="InterPro" id="IPR035513">
    <property type="entry name" value="Invertase/methylesterase_inhib"/>
</dbReference>
<dbReference type="PANTHER" id="PTHR31080:SF145">
    <property type="entry name" value="PECTINESTERASE INHIBITOR DOMAIN-CONTAINING PROTEIN"/>
    <property type="match status" value="1"/>
</dbReference>
<organism evidence="4 5">
    <name type="scientific">Digitaria exilis</name>
    <dbReference type="NCBI Taxonomy" id="1010633"/>
    <lineage>
        <taxon>Eukaryota</taxon>
        <taxon>Viridiplantae</taxon>
        <taxon>Streptophyta</taxon>
        <taxon>Embryophyta</taxon>
        <taxon>Tracheophyta</taxon>
        <taxon>Spermatophyta</taxon>
        <taxon>Magnoliopsida</taxon>
        <taxon>Liliopsida</taxon>
        <taxon>Poales</taxon>
        <taxon>Poaceae</taxon>
        <taxon>PACMAD clade</taxon>
        <taxon>Panicoideae</taxon>
        <taxon>Panicodae</taxon>
        <taxon>Paniceae</taxon>
        <taxon>Anthephorinae</taxon>
        <taxon>Digitaria</taxon>
    </lineage>
</organism>
<dbReference type="Proteomes" id="UP000636709">
    <property type="component" value="Unassembled WGS sequence"/>
</dbReference>
<keyword evidence="5" id="KW-1185">Reference proteome</keyword>
<protein>
    <recommendedName>
        <fullName evidence="3">Pectinesterase inhibitor domain-containing protein</fullName>
    </recommendedName>
</protein>
<gene>
    <name evidence="4" type="ORF">HU200_018420</name>
</gene>
<dbReference type="GO" id="GO:0004857">
    <property type="term" value="F:enzyme inhibitor activity"/>
    <property type="evidence" value="ECO:0007669"/>
    <property type="project" value="InterPro"/>
</dbReference>
<sequence>MQLVFAFLVAVAATTSQPPVASALPSAPAGAEQAEVEFVRGCCARTLYPRLCCAGLAPRAASVHYSHARLALASANLTLAALNALAARIPASSGGGALDDCTEVVASAADQAARAAERLGGVEQAVGLEVLWRVDDARTWLSAAMTNEDTCADGLRPRGSATAMVRAELRARVRRAEQYTSISLALVDMLVSSNPRR</sequence>
<name>A0A835F410_9POAL</name>
<dbReference type="OrthoDB" id="691801at2759"/>
<dbReference type="InterPro" id="IPR051955">
    <property type="entry name" value="PME_Inhibitor"/>
</dbReference>
<keyword evidence="1 2" id="KW-0732">Signal</keyword>
<proteinExistence type="predicted"/>
<evidence type="ECO:0000256" key="2">
    <source>
        <dbReference type="SAM" id="SignalP"/>
    </source>
</evidence>